<evidence type="ECO:0000313" key="2">
    <source>
        <dbReference type="EMBL" id="KAK5998706.1"/>
    </source>
</evidence>
<keyword evidence="1" id="KW-0175">Coiled coil</keyword>
<feature type="coiled-coil region" evidence="1">
    <location>
        <begin position="215"/>
        <end position="272"/>
    </location>
</feature>
<protein>
    <submittedName>
        <fullName evidence="2">Uncharacterized protein</fullName>
    </submittedName>
</protein>
<name>A0ABR0T3Z1_9HYPO</name>
<proteinExistence type="predicted"/>
<evidence type="ECO:0000256" key="1">
    <source>
        <dbReference type="SAM" id="Coils"/>
    </source>
</evidence>
<dbReference type="EMBL" id="JAVFKD010000001">
    <property type="protein sequence ID" value="KAK5998706.1"/>
    <property type="molecule type" value="Genomic_DNA"/>
</dbReference>
<keyword evidence="3" id="KW-1185">Reference proteome</keyword>
<accession>A0ABR0T3Z1</accession>
<dbReference type="Proteomes" id="UP001338125">
    <property type="component" value="Unassembled WGS sequence"/>
</dbReference>
<organism evidence="2 3">
    <name type="scientific">Cladobotryum mycophilum</name>
    <dbReference type="NCBI Taxonomy" id="491253"/>
    <lineage>
        <taxon>Eukaryota</taxon>
        <taxon>Fungi</taxon>
        <taxon>Dikarya</taxon>
        <taxon>Ascomycota</taxon>
        <taxon>Pezizomycotina</taxon>
        <taxon>Sordariomycetes</taxon>
        <taxon>Hypocreomycetidae</taxon>
        <taxon>Hypocreales</taxon>
        <taxon>Hypocreaceae</taxon>
        <taxon>Cladobotryum</taxon>
    </lineage>
</organism>
<evidence type="ECO:0000313" key="3">
    <source>
        <dbReference type="Proteomes" id="UP001338125"/>
    </source>
</evidence>
<sequence>MEPQPPQARSCIDRWEVRHSIPHPSSRTFPEFRGSSIEDHQVYSYLKQIWEGRRYELSREERREYLSLVPRAVFTPTTRTLSTHRIGVETRARGPSLPRFIVLNAMFGRKACMRHVWWHYLKIETPGIESEWPSGPFTMAKGPIIERSPMPAVPKKETDAIRSNMGAAARKTTVDEDTMADGFPIQIQRLPYPSVYYPRPPSVDPIERPGWNFDLAVAQEAARKHLENEAAAKEEIGADELAARYEEDRQILDQLGQQLERIQDKMSNLLIQFVDHQCKMDVMNGKKAGEVTFQSQFSWNMKM</sequence>
<comment type="caution">
    <text evidence="2">The sequence shown here is derived from an EMBL/GenBank/DDBJ whole genome shotgun (WGS) entry which is preliminary data.</text>
</comment>
<reference evidence="2 3" key="1">
    <citation type="submission" date="2024-01" db="EMBL/GenBank/DDBJ databases">
        <title>Complete genome of Cladobotryum mycophilum ATHUM6906.</title>
        <authorList>
            <person name="Christinaki A.C."/>
            <person name="Myridakis A.I."/>
            <person name="Kouvelis V.N."/>
        </authorList>
    </citation>
    <scope>NUCLEOTIDE SEQUENCE [LARGE SCALE GENOMIC DNA]</scope>
    <source>
        <strain evidence="2 3">ATHUM6906</strain>
    </source>
</reference>
<gene>
    <name evidence="2" type="ORF">PT974_01088</name>
</gene>